<accession>A0A5B2TE38</accession>
<proteinExistence type="predicted"/>
<sequence>MEKDAALACFGAVSQATRPETFRLLARHGADGLPAGKIARRLDMPQNTLSTHLAAPSRAGLLRPARLDHSVLYRADLDRLRGMMLFPAKEGRDGHADPCARPIAAPTPCRPTGKAVQ</sequence>
<comment type="caution">
    <text evidence="2">The sequence shown here is derived from an EMBL/GenBank/DDBJ whole genome shotgun (WGS) entry which is preliminary data.</text>
</comment>
<dbReference type="OrthoDB" id="9804742at2"/>
<dbReference type="Proteomes" id="UP000322110">
    <property type="component" value="Unassembled WGS sequence"/>
</dbReference>
<dbReference type="EMBL" id="VUKA01000008">
    <property type="protein sequence ID" value="KAA2212364.1"/>
    <property type="molecule type" value="Genomic_DNA"/>
</dbReference>
<dbReference type="InterPro" id="IPR011991">
    <property type="entry name" value="ArsR-like_HTH"/>
</dbReference>
<dbReference type="SUPFAM" id="SSF46785">
    <property type="entry name" value="Winged helix' DNA-binding domain"/>
    <property type="match status" value="1"/>
</dbReference>
<evidence type="ECO:0000313" key="3">
    <source>
        <dbReference type="Proteomes" id="UP000322110"/>
    </source>
</evidence>
<evidence type="ECO:0000256" key="1">
    <source>
        <dbReference type="SAM" id="MobiDB-lite"/>
    </source>
</evidence>
<gene>
    <name evidence="2" type="ORF">F0Q34_15080</name>
</gene>
<protein>
    <submittedName>
        <fullName evidence="2">Helix-turn-helix transcriptional regulator</fullName>
    </submittedName>
</protein>
<feature type="region of interest" description="Disordered" evidence="1">
    <location>
        <begin position="90"/>
        <end position="117"/>
    </location>
</feature>
<dbReference type="GO" id="GO:0006355">
    <property type="term" value="P:regulation of DNA-templated transcription"/>
    <property type="evidence" value="ECO:0007669"/>
    <property type="project" value="UniProtKB-ARBA"/>
</dbReference>
<dbReference type="AlphaFoldDB" id="A0A5B2TE38"/>
<dbReference type="InterPro" id="IPR036390">
    <property type="entry name" value="WH_DNA-bd_sf"/>
</dbReference>
<keyword evidence="3" id="KW-1185">Reference proteome</keyword>
<dbReference type="RefSeq" id="WP_149813061.1">
    <property type="nucleotide sequence ID" value="NZ_VUKA01000008.1"/>
</dbReference>
<dbReference type="Gene3D" id="1.10.10.10">
    <property type="entry name" value="Winged helix-like DNA-binding domain superfamily/Winged helix DNA-binding domain"/>
    <property type="match status" value="1"/>
</dbReference>
<organism evidence="2 3">
    <name type="scientific">Teichococcus oryzae</name>
    <dbReference type="NCBI Taxonomy" id="1608942"/>
    <lineage>
        <taxon>Bacteria</taxon>
        <taxon>Pseudomonadati</taxon>
        <taxon>Pseudomonadota</taxon>
        <taxon>Alphaproteobacteria</taxon>
        <taxon>Acetobacterales</taxon>
        <taxon>Roseomonadaceae</taxon>
        <taxon>Roseomonas</taxon>
    </lineage>
</organism>
<evidence type="ECO:0000313" key="2">
    <source>
        <dbReference type="EMBL" id="KAA2212364.1"/>
    </source>
</evidence>
<dbReference type="Pfam" id="PF12840">
    <property type="entry name" value="HTH_20"/>
    <property type="match status" value="1"/>
</dbReference>
<dbReference type="InterPro" id="IPR036388">
    <property type="entry name" value="WH-like_DNA-bd_sf"/>
</dbReference>
<dbReference type="CDD" id="cd00090">
    <property type="entry name" value="HTH_ARSR"/>
    <property type="match status" value="1"/>
</dbReference>
<reference evidence="2 3" key="1">
    <citation type="journal article" date="2015" name="Int. J. Syst. Evol. Microbiol.">
        <title>Roseomonas oryzae sp. nov., isolated from paddy rhizosphere soil.</title>
        <authorList>
            <person name="Ramaprasad E.V."/>
            <person name="Sasikala Ch."/>
            <person name="Ramana Ch.V."/>
        </authorList>
    </citation>
    <scope>NUCLEOTIDE SEQUENCE [LARGE SCALE GENOMIC DNA]</scope>
    <source>
        <strain evidence="2 3">KCTC 42542</strain>
    </source>
</reference>
<name>A0A5B2TE38_9PROT</name>